<dbReference type="GO" id="GO:0003700">
    <property type="term" value="F:DNA-binding transcription factor activity"/>
    <property type="evidence" value="ECO:0007669"/>
    <property type="project" value="TreeGrafter"/>
</dbReference>
<dbReference type="InterPro" id="IPR029016">
    <property type="entry name" value="GAF-like_dom_sf"/>
</dbReference>
<dbReference type="Gene3D" id="1.10.10.10">
    <property type="entry name" value="Winged helix-like DNA-binding domain superfamily/Winged helix DNA-binding domain"/>
    <property type="match status" value="1"/>
</dbReference>
<evidence type="ECO:0000259" key="5">
    <source>
        <dbReference type="PROSITE" id="PS51078"/>
    </source>
</evidence>
<sequence length="277" mass="30470">MESSGMSHNNFSNKTSKTPEYTAPAVTVAANVLRYLSGHRVGPRSLADISDAIGANRSTCYRVLHTLRANALVSYNPSTKQYSVGPYLIVLGERAKESTELYTVIADRLGDIVESTKLTAVLAQRVNNDEFIYLSKNEPHEHPHISVMVGQSFPLTAGSHGKCFLAWMEPKEVRKVLRRIGLPRYTERSITDPDQYLAELNKVREVGYAVSIEEHFPGIFGIAVPILDPKAHAEYVITSIGMANLVTPSIIQSTVSAMTRVANQIIAQVYGPINVKS</sequence>
<organism evidence="6 7">
    <name type="scientific">Sulfobacillus acidophilus</name>
    <dbReference type="NCBI Taxonomy" id="53633"/>
    <lineage>
        <taxon>Bacteria</taxon>
        <taxon>Bacillati</taxon>
        <taxon>Bacillota</taxon>
        <taxon>Clostridia</taxon>
        <taxon>Eubacteriales</taxon>
        <taxon>Clostridiales Family XVII. Incertae Sedis</taxon>
        <taxon>Sulfobacillus</taxon>
    </lineage>
</organism>
<keyword evidence="2" id="KW-0238">DNA-binding</keyword>
<dbReference type="SMART" id="SM00346">
    <property type="entry name" value="HTH_ICLR"/>
    <property type="match status" value="1"/>
</dbReference>
<dbReference type="AlphaFoldDB" id="A0A2T2WNE1"/>
<dbReference type="SUPFAM" id="SSF55781">
    <property type="entry name" value="GAF domain-like"/>
    <property type="match status" value="1"/>
</dbReference>
<evidence type="ECO:0000313" key="7">
    <source>
        <dbReference type="Proteomes" id="UP000241848"/>
    </source>
</evidence>
<dbReference type="Proteomes" id="UP000241848">
    <property type="component" value="Unassembled WGS sequence"/>
</dbReference>
<proteinExistence type="predicted"/>
<dbReference type="EMBL" id="PXYV01000003">
    <property type="protein sequence ID" value="PSR23748.1"/>
    <property type="molecule type" value="Genomic_DNA"/>
</dbReference>
<dbReference type="GO" id="GO:0003677">
    <property type="term" value="F:DNA binding"/>
    <property type="evidence" value="ECO:0007669"/>
    <property type="project" value="UniProtKB-KW"/>
</dbReference>
<dbReference type="Pfam" id="PF09339">
    <property type="entry name" value="HTH_IclR"/>
    <property type="match status" value="1"/>
</dbReference>
<evidence type="ECO:0000256" key="2">
    <source>
        <dbReference type="ARBA" id="ARBA00023125"/>
    </source>
</evidence>
<dbReference type="PROSITE" id="PS51077">
    <property type="entry name" value="HTH_ICLR"/>
    <property type="match status" value="1"/>
</dbReference>
<evidence type="ECO:0000256" key="3">
    <source>
        <dbReference type="ARBA" id="ARBA00023163"/>
    </source>
</evidence>
<dbReference type="PROSITE" id="PS51078">
    <property type="entry name" value="ICLR_ED"/>
    <property type="match status" value="1"/>
</dbReference>
<evidence type="ECO:0000256" key="1">
    <source>
        <dbReference type="ARBA" id="ARBA00023015"/>
    </source>
</evidence>
<feature type="domain" description="IclR-ED" evidence="5">
    <location>
        <begin position="87"/>
        <end position="271"/>
    </location>
</feature>
<evidence type="ECO:0000259" key="4">
    <source>
        <dbReference type="PROSITE" id="PS51077"/>
    </source>
</evidence>
<protein>
    <recommendedName>
        <fullName evidence="8">IclR family transcriptional regulator</fullName>
    </recommendedName>
</protein>
<dbReference type="InterPro" id="IPR050707">
    <property type="entry name" value="HTH_MetabolicPath_Reg"/>
</dbReference>
<dbReference type="InterPro" id="IPR036390">
    <property type="entry name" value="WH_DNA-bd_sf"/>
</dbReference>
<evidence type="ECO:0000313" key="6">
    <source>
        <dbReference type="EMBL" id="PSR23748.1"/>
    </source>
</evidence>
<feature type="domain" description="HTH iclR-type" evidence="4">
    <location>
        <begin position="23"/>
        <end position="86"/>
    </location>
</feature>
<dbReference type="PANTHER" id="PTHR30136">
    <property type="entry name" value="HELIX-TURN-HELIX TRANSCRIPTIONAL REGULATOR, ICLR FAMILY"/>
    <property type="match status" value="1"/>
</dbReference>
<dbReference type="InterPro" id="IPR036388">
    <property type="entry name" value="WH-like_DNA-bd_sf"/>
</dbReference>
<dbReference type="Gene3D" id="3.30.450.40">
    <property type="match status" value="1"/>
</dbReference>
<name>A0A2T2WNE1_9FIRM</name>
<dbReference type="SUPFAM" id="SSF46785">
    <property type="entry name" value="Winged helix' DNA-binding domain"/>
    <property type="match status" value="1"/>
</dbReference>
<comment type="caution">
    <text evidence="6">The sequence shown here is derived from an EMBL/GenBank/DDBJ whole genome shotgun (WGS) entry which is preliminary data.</text>
</comment>
<reference evidence="6 7" key="1">
    <citation type="journal article" date="2014" name="BMC Genomics">
        <title>Comparison of environmental and isolate Sulfobacillus genomes reveals diverse carbon, sulfur, nitrogen, and hydrogen metabolisms.</title>
        <authorList>
            <person name="Justice N.B."/>
            <person name="Norman A."/>
            <person name="Brown C.T."/>
            <person name="Singh A."/>
            <person name="Thomas B.C."/>
            <person name="Banfield J.F."/>
        </authorList>
    </citation>
    <scope>NUCLEOTIDE SEQUENCE [LARGE SCALE GENOMIC DNA]</scope>
    <source>
        <strain evidence="6">AMDSBA3</strain>
    </source>
</reference>
<keyword evidence="1" id="KW-0805">Transcription regulation</keyword>
<dbReference type="InterPro" id="IPR014757">
    <property type="entry name" value="Tscrpt_reg_IclR_C"/>
</dbReference>
<dbReference type="GO" id="GO:0045892">
    <property type="term" value="P:negative regulation of DNA-templated transcription"/>
    <property type="evidence" value="ECO:0007669"/>
    <property type="project" value="TreeGrafter"/>
</dbReference>
<evidence type="ECO:0008006" key="8">
    <source>
        <dbReference type="Google" id="ProtNLM"/>
    </source>
</evidence>
<dbReference type="PANTHER" id="PTHR30136:SF24">
    <property type="entry name" value="HTH-TYPE TRANSCRIPTIONAL REPRESSOR ALLR"/>
    <property type="match status" value="1"/>
</dbReference>
<keyword evidence="3" id="KW-0804">Transcription</keyword>
<dbReference type="Pfam" id="PF01614">
    <property type="entry name" value="IclR_C"/>
    <property type="match status" value="1"/>
</dbReference>
<gene>
    <name evidence="6" type="ORF">C7B45_01650</name>
</gene>
<accession>A0A2T2WNE1</accession>
<dbReference type="InterPro" id="IPR005471">
    <property type="entry name" value="Tscrpt_reg_IclR_N"/>
</dbReference>